<name>A0AAQ4D2N2_AMBAM</name>
<protein>
    <recommendedName>
        <fullName evidence="4">Saccharopine dehydrogenase NADP binding domain-containing protein</fullName>
    </recommendedName>
</protein>
<evidence type="ECO:0000259" key="4">
    <source>
        <dbReference type="Pfam" id="PF03435"/>
    </source>
</evidence>
<organism evidence="5 6">
    <name type="scientific">Amblyomma americanum</name>
    <name type="common">Lone star tick</name>
    <dbReference type="NCBI Taxonomy" id="6943"/>
    <lineage>
        <taxon>Eukaryota</taxon>
        <taxon>Metazoa</taxon>
        <taxon>Ecdysozoa</taxon>
        <taxon>Arthropoda</taxon>
        <taxon>Chelicerata</taxon>
        <taxon>Arachnida</taxon>
        <taxon>Acari</taxon>
        <taxon>Parasitiformes</taxon>
        <taxon>Ixodida</taxon>
        <taxon>Ixodoidea</taxon>
        <taxon>Ixodidae</taxon>
        <taxon>Amblyomminae</taxon>
        <taxon>Amblyomma</taxon>
    </lineage>
</organism>
<evidence type="ECO:0000313" key="6">
    <source>
        <dbReference type="Proteomes" id="UP001321473"/>
    </source>
</evidence>
<feature type="transmembrane region" description="Helical" evidence="3">
    <location>
        <begin position="311"/>
        <end position="330"/>
    </location>
</feature>
<gene>
    <name evidence="5" type="ORF">V5799_000576</name>
</gene>
<dbReference type="GO" id="GO:0005739">
    <property type="term" value="C:mitochondrion"/>
    <property type="evidence" value="ECO:0007669"/>
    <property type="project" value="TreeGrafter"/>
</dbReference>
<dbReference type="AlphaFoldDB" id="A0AAQ4D2N2"/>
<sequence length="522" mass="57747">MRASRELDIVVFGATGVTGAFVVEELQRDSEDLRWGVAGRNADRLRQTLRMAATNLGLEAGEAIEGPNSYSALCYCFPTTWAPTATTTTKNALDGVPVIVADAADESSLLAMAQRTRLVLNTVGPYSFYGRQVVQACVDSGTHHIDISAEPQFMKEIEADFDDVAREKGVMVLRACGFASIPAEMCLSFLRQHFQGDLDQVESFLNIKEGPQGLKINFGTMQSIMHWLRHSTEVAAVLRDVRDVLFSGPRPPCYWRLPERCILFRSEVAGGWCLPYPCCDRYVMHRGDMLRQHLFDIKPVQVRTYMRAPGFFTGLGLVLLGTIFGLLSWFSAGRWLLERFPEFFSAGKVKRGAPTREQVLSCSFTMTMHGSGWKENHALPGEREVGRTNHSVTIRLDGPAVAAVVFDVRRPGICDDRYVHGSGSNGGAEGARQDGHQGWCTEPRSGPGRDILHGQDTETWHPHGYCLTGSESCVFKRGQCSQVGGKMFNEQSLPPSSTILTVVCGTGFREQHVTKQDCRAKR</sequence>
<dbReference type="Pfam" id="PF03435">
    <property type="entry name" value="Sacchrp_dh_NADP"/>
    <property type="match status" value="1"/>
</dbReference>
<dbReference type="PANTHER" id="PTHR12286">
    <property type="entry name" value="SACCHAROPINE DEHYDROGENASE-LIKE OXIDOREDUCTASE"/>
    <property type="match status" value="1"/>
</dbReference>
<dbReference type="InterPro" id="IPR051276">
    <property type="entry name" value="Saccharopine_DH-like_oxidrdct"/>
</dbReference>
<keyword evidence="3" id="KW-1133">Transmembrane helix</keyword>
<dbReference type="GO" id="GO:0009247">
    <property type="term" value="P:glycolipid biosynthetic process"/>
    <property type="evidence" value="ECO:0007669"/>
    <property type="project" value="TreeGrafter"/>
</dbReference>
<evidence type="ECO:0000256" key="3">
    <source>
        <dbReference type="SAM" id="Phobius"/>
    </source>
</evidence>
<dbReference type="Proteomes" id="UP001321473">
    <property type="component" value="Unassembled WGS sequence"/>
</dbReference>
<keyword evidence="3" id="KW-0812">Transmembrane</keyword>
<comment type="caution">
    <text evidence="5">The sequence shown here is derived from an EMBL/GenBank/DDBJ whole genome shotgun (WGS) entry which is preliminary data.</text>
</comment>
<dbReference type="Gene3D" id="3.40.50.720">
    <property type="entry name" value="NAD(P)-binding Rossmann-like Domain"/>
    <property type="match status" value="1"/>
</dbReference>
<dbReference type="InterPro" id="IPR036291">
    <property type="entry name" value="NAD(P)-bd_dom_sf"/>
</dbReference>
<comment type="similarity">
    <text evidence="1">Belongs to the saccharopine dehydrogenase family.</text>
</comment>
<keyword evidence="3" id="KW-0472">Membrane</keyword>
<feature type="region of interest" description="Disordered" evidence="2">
    <location>
        <begin position="424"/>
        <end position="445"/>
    </location>
</feature>
<dbReference type="PANTHER" id="PTHR12286:SF5">
    <property type="entry name" value="SACCHAROPINE DEHYDROGENASE-LIKE OXIDOREDUCTASE"/>
    <property type="match status" value="1"/>
</dbReference>
<evidence type="ECO:0000256" key="1">
    <source>
        <dbReference type="ARBA" id="ARBA00038048"/>
    </source>
</evidence>
<dbReference type="InterPro" id="IPR005097">
    <property type="entry name" value="Sacchrp_dh_NADP-bd"/>
</dbReference>
<accession>A0AAQ4D2N2</accession>
<dbReference type="SUPFAM" id="SSF51735">
    <property type="entry name" value="NAD(P)-binding Rossmann-fold domains"/>
    <property type="match status" value="1"/>
</dbReference>
<proteinExistence type="inferred from homology"/>
<feature type="domain" description="Saccharopine dehydrogenase NADP binding" evidence="4">
    <location>
        <begin position="99"/>
        <end position="173"/>
    </location>
</feature>
<evidence type="ECO:0000256" key="2">
    <source>
        <dbReference type="SAM" id="MobiDB-lite"/>
    </source>
</evidence>
<dbReference type="EMBL" id="JARKHS020035950">
    <property type="protein sequence ID" value="KAK8756722.1"/>
    <property type="molecule type" value="Genomic_DNA"/>
</dbReference>
<dbReference type="GO" id="GO:0005886">
    <property type="term" value="C:plasma membrane"/>
    <property type="evidence" value="ECO:0007669"/>
    <property type="project" value="TreeGrafter"/>
</dbReference>
<keyword evidence="6" id="KW-1185">Reference proteome</keyword>
<evidence type="ECO:0000313" key="5">
    <source>
        <dbReference type="EMBL" id="KAK8756722.1"/>
    </source>
</evidence>
<reference evidence="5 6" key="1">
    <citation type="journal article" date="2023" name="Arcadia Sci">
        <title>De novo assembly of a long-read Amblyomma americanum tick genome.</title>
        <authorList>
            <person name="Chou S."/>
            <person name="Poskanzer K.E."/>
            <person name="Rollins M."/>
            <person name="Thuy-Boun P.S."/>
        </authorList>
    </citation>
    <scope>NUCLEOTIDE SEQUENCE [LARGE SCALE GENOMIC DNA]</scope>
    <source>
        <strain evidence="5">F_SG_1</strain>
        <tissue evidence="5">Salivary glands</tissue>
    </source>
</reference>
<dbReference type="GO" id="GO:0005811">
    <property type="term" value="C:lipid droplet"/>
    <property type="evidence" value="ECO:0007669"/>
    <property type="project" value="TreeGrafter"/>
</dbReference>